<reference evidence="4" key="1">
    <citation type="submission" date="2025-08" db="UniProtKB">
        <authorList>
            <consortium name="RefSeq"/>
        </authorList>
    </citation>
    <scope>IDENTIFICATION</scope>
</reference>
<protein>
    <submittedName>
        <fullName evidence="4">Neuropeptide-like 1 isoform X1</fullName>
    </submittedName>
</protein>
<feature type="signal peptide" evidence="2">
    <location>
        <begin position="1"/>
        <end position="27"/>
    </location>
</feature>
<evidence type="ECO:0000256" key="1">
    <source>
        <dbReference type="SAM" id="MobiDB-lite"/>
    </source>
</evidence>
<dbReference type="GeneID" id="106747087"/>
<dbReference type="Proteomes" id="UP000515204">
    <property type="component" value="Unplaced"/>
</dbReference>
<dbReference type="OrthoDB" id="6426745at2759"/>
<dbReference type="CTD" id="100529111"/>
<feature type="compositionally biased region" description="Basic and acidic residues" evidence="1">
    <location>
        <begin position="381"/>
        <end position="390"/>
    </location>
</feature>
<sequence>MGFARNYLVSLLLYVSIVNEIRQPAVTCQDEESSYCIPKQTFVALLRLPEVSSNLAAYSRTARIIQETKNRNDMAHLKALSLEESDDAEICIPSGLYLELFRDPALRGHLSVMARTQKLPEFPGRLLDDSEEAETRDAIPELEKRSLATLAKNDDLPITIRQGGGDDGEKRSTHSSDSLDSLSRLLAEEYRRRVPEIYDFLSELEPEEGEYVLDKRNVGSLARDFALPTGRRHIASVVRDYGLPSGKRNLGALARQSMLPLNGKRNVASLARYYMLPQAGKRNVAALARDSSLPYGKRYLGSLARSGGYPIHGYDDGKRSIASLARNADWPAFAKRGGSAAPGRMMATMRVLNRHGRSLNDDRETGNQEPLDLQRLIRQGHNGDEEKVDPAEWQTTPFSVSDELEDTRAKNRSSRKLDVASQTRHKRQIDFSDEYPLPVVQNANVFDYEDMIEALADHYPNAEKRFMGSAPEMPADSGYPEVLQTSKRHIGALARLGWLPSFRAPRFSRSPRYLVERENPADGPASHYTTDTSARSLSPLFTPKTRYLQSLHGDCRHGFKRFLLLPDVDDFLRPNSRIAPRSM</sequence>
<organism evidence="3 4">
    <name type="scientific">Dinoponera quadriceps</name>
    <name type="common">South American ant</name>
    <dbReference type="NCBI Taxonomy" id="609295"/>
    <lineage>
        <taxon>Eukaryota</taxon>
        <taxon>Metazoa</taxon>
        <taxon>Ecdysozoa</taxon>
        <taxon>Arthropoda</taxon>
        <taxon>Hexapoda</taxon>
        <taxon>Insecta</taxon>
        <taxon>Pterygota</taxon>
        <taxon>Neoptera</taxon>
        <taxon>Endopterygota</taxon>
        <taxon>Hymenoptera</taxon>
        <taxon>Apocrita</taxon>
        <taxon>Aculeata</taxon>
        <taxon>Formicoidea</taxon>
        <taxon>Formicidae</taxon>
        <taxon>Ponerinae</taxon>
        <taxon>Ponerini</taxon>
        <taxon>Dinoponera</taxon>
    </lineage>
</organism>
<keyword evidence="3" id="KW-1185">Reference proteome</keyword>
<dbReference type="KEGG" id="dqu:106747087"/>
<proteinExistence type="predicted"/>
<dbReference type="AlphaFoldDB" id="A0A6P3XN03"/>
<keyword evidence="2" id="KW-0732">Signal</keyword>
<feature type="region of interest" description="Disordered" evidence="1">
    <location>
        <begin position="156"/>
        <end position="178"/>
    </location>
</feature>
<feature type="chain" id="PRO_5027790339" evidence="2">
    <location>
        <begin position="28"/>
        <end position="583"/>
    </location>
</feature>
<accession>A0A6P3XN03</accession>
<dbReference type="RefSeq" id="XP_014479851.1">
    <property type="nucleotide sequence ID" value="XM_014624365.1"/>
</dbReference>
<name>A0A6P3XN03_DINQU</name>
<evidence type="ECO:0000256" key="2">
    <source>
        <dbReference type="SAM" id="SignalP"/>
    </source>
</evidence>
<gene>
    <name evidence="4" type="primary">LOC106747087</name>
</gene>
<evidence type="ECO:0000313" key="3">
    <source>
        <dbReference type="Proteomes" id="UP000515204"/>
    </source>
</evidence>
<evidence type="ECO:0000313" key="4">
    <source>
        <dbReference type="RefSeq" id="XP_014479851.1"/>
    </source>
</evidence>
<feature type="region of interest" description="Disordered" evidence="1">
    <location>
        <begin position="381"/>
        <end position="418"/>
    </location>
</feature>